<keyword evidence="3 6" id="KW-0378">Hydrolase</keyword>
<evidence type="ECO:0000256" key="4">
    <source>
        <dbReference type="ARBA" id="ARBA00022833"/>
    </source>
</evidence>
<keyword evidence="2" id="KW-0479">Metal-binding</keyword>
<dbReference type="InterPro" id="IPR036866">
    <property type="entry name" value="RibonucZ/Hydroxyglut_hydro"/>
</dbReference>
<dbReference type="PANTHER" id="PTHR42978:SF6">
    <property type="entry name" value="QUORUM-QUENCHING LACTONASE YTNP-RELATED"/>
    <property type="match status" value="1"/>
</dbReference>
<dbReference type="EMBL" id="RBRY01000176">
    <property type="protein sequence ID" value="RMR50561.1"/>
    <property type="molecule type" value="Genomic_DNA"/>
</dbReference>
<sequence length="322" mass="36334">MSDCLFSYVTLDDDTDRYQHDTDRYQRDINMNAKHYTFGSTHITRVSEKLFDAFAPNALLPDWDNSAIDPQRSWLVPDSLTATGQKVIISVHTWVIKTPQYTVLVDTGVGNAKHRPGLPIFHQLNEPWLERLAAAGVTPEEVDYVLLTHLHTDHIGWNTHLVDGQWVPTFPNARYVFPEVEYEYFVNGSGRQAMGYQAFVDSVLPVIESGQALMIGAEGGPFLEDFHFHPTQGHSVGHMSISYQHDGKTAMFGGDVMHHPIQVSQPLWASCFCGLPEAANRSRQWLLAFLVEHDALYFSSHFAGTSAGRVKRQGDGYSWHFE</sequence>
<dbReference type="Gene3D" id="3.60.15.10">
    <property type="entry name" value="Ribonuclease Z/Hydroxyacylglutathione hydrolase-like"/>
    <property type="match status" value="1"/>
</dbReference>
<evidence type="ECO:0000256" key="1">
    <source>
        <dbReference type="ARBA" id="ARBA00007749"/>
    </source>
</evidence>
<evidence type="ECO:0000259" key="5">
    <source>
        <dbReference type="SMART" id="SM00849"/>
    </source>
</evidence>
<evidence type="ECO:0000313" key="6">
    <source>
        <dbReference type="EMBL" id="RMR50561.1"/>
    </source>
</evidence>
<reference evidence="6 7" key="1">
    <citation type="submission" date="2018-08" db="EMBL/GenBank/DDBJ databases">
        <title>Recombination of ecologically and evolutionarily significant loci maintains genetic cohesion in the Pseudomonas syringae species complex.</title>
        <authorList>
            <person name="Dillon M."/>
            <person name="Thakur S."/>
            <person name="Almeida R.N.D."/>
            <person name="Weir B.S."/>
            <person name="Guttman D.S."/>
        </authorList>
    </citation>
    <scope>NUCLEOTIDE SEQUENCE [LARGE SCALE GENOMIC DNA]</scope>
    <source>
        <strain evidence="6 7">ICMP 6917</strain>
    </source>
</reference>
<dbReference type="InterPro" id="IPR051013">
    <property type="entry name" value="MBL_superfamily_lactonases"/>
</dbReference>
<proteinExistence type="inferred from homology"/>
<protein>
    <submittedName>
        <fullName evidence="6">Zn-dependent hydrolase, glyoxylase</fullName>
    </submittedName>
</protein>
<dbReference type="Proteomes" id="UP000278332">
    <property type="component" value="Unassembled WGS sequence"/>
</dbReference>
<evidence type="ECO:0000313" key="7">
    <source>
        <dbReference type="Proteomes" id="UP000278332"/>
    </source>
</evidence>
<feature type="domain" description="Metallo-beta-lactamase" evidence="5">
    <location>
        <begin position="90"/>
        <end position="301"/>
    </location>
</feature>
<evidence type="ECO:0000256" key="3">
    <source>
        <dbReference type="ARBA" id="ARBA00022801"/>
    </source>
</evidence>
<dbReference type="PANTHER" id="PTHR42978">
    <property type="entry name" value="QUORUM-QUENCHING LACTONASE YTNP-RELATED-RELATED"/>
    <property type="match status" value="1"/>
</dbReference>
<dbReference type="Pfam" id="PF00753">
    <property type="entry name" value="Lactamase_B"/>
    <property type="match status" value="1"/>
</dbReference>
<accession>A0A3M4VFQ5</accession>
<organism evidence="6 7">
    <name type="scientific">Pseudomonas cichorii</name>
    <dbReference type="NCBI Taxonomy" id="36746"/>
    <lineage>
        <taxon>Bacteria</taxon>
        <taxon>Pseudomonadati</taxon>
        <taxon>Pseudomonadota</taxon>
        <taxon>Gammaproteobacteria</taxon>
        <taxon>Pseudomonadales</taxon>
        <taxon>Pseudomonadaceae</taxon>
        <taxon>Pseudomonas</taxon>
    </lineage>
</organism>
<gene>
    <name evidence="6" type="ORF">ALP84_05221</name>
</gene>
<comment type="caution">
    <text evidence="6">The sequence shown here is derived from an EMBL/GenBank/DDBJ whole genome shotgun (WGS) entry which is preliminary data.</text>
</comment>
<evidence type="ECO:0000256" key="2">
    <source>
        <dbReference type="ARBA" id="ARBA00022723"/>
    </source>
</evidence>
<dbReference type="GO" id="GO:0016787">
    <property type="term" value="F:hydrolase activity"/>
    <property type="evidence" value="ECO:0007669"/>
    <property type="project" value="UniProtKB-KW"/>
</dbReference>
<dbReference type="InterPro" id="IPR001279">
    <property type="entry name" value="Metallo-B-lactamas"/>
</dbReference>
<dbReference type="GO" id="GO:0046872">
    <property type="term" value="F:metal ion binding"/>
    <property type="evidence" value="ECO:0007669"/>
    <property type="project" value="UniProtKB-KW"/>
</dbReference>
<dbReference type="SUPFAM" id="SSF56281">
    <property type="entry name" value="Metallo-hydrolase/oxidoreductase"/>
    <property type="match status" value="1"/>
</dbReference>
<name>A0A3M4VFQ5_PSECI</name>
<dbReference type="SMART" id="SM00849">
    <property type="entry name" value="Lactamase_B"/>
    <property type="match status" value="1"/>
</dbReference>
<keyword evidence="4" id="KW-0862">Zinc</keyword>
<dbReference type="AlphaFoldDB" id="A0A3M4VFQ5"/>
<dbReference type="CDD" id="cd16277">
    <property type="entry name" value="metallo-hydrolase-like_MBL-fold"/>
    <property type="match status" value="1"/>
</dbReference>
<comment type="similarity">
    <text evidence="1">Belongs to the metallo-beta-lactamase superfamily.</text>
</comment>